<dbReference type="STRING" id="301148.B4135_2947"/>
<protein>
    <submittedName>
        <fullName evidence="2">Uncharacterized protein</fullName>
    </submittedName>
</protein>
<evidence type="ECO:0000313" key="3">
    <source>
        <dbReference type="Proteomes" id="UP000075683"/>
    </source>
</evidence>
<gene>
    <name evidence="2" type="ORF">B4135_2947</name>
</gene>
<accession>A0A150LM00</accession>
<feature type="region of interest" description="Disordered" evidence="1">
    <location>
        <begin position="26"/>
        <end position="69"/>
    </location>
</feature>
<reference evidence="2 3" key="1">
    <citation type="submission" date="2016-01" db="EMBL/GenBank/DDBJ databases">
        <title>Draft Genome Sequences of Seven Thermophilic Sporeformers Isolated from Foods.</title>
        <authorList>
            <person name="Berendsen E.M."/>
            <person name="Wells-Bennik M.H."/>
            <person name="Krawcyk A.O."/>
            <person name="De Jong A."/>
            <person name="Holsappel S."/>
            <person name="Eijlander R.T."/>
            <person name="Kuipers O.P."/>
        </authorList>
    </citation>
    <scope>NUCLEOTIDE SEQUENCE [LARGE SCALE GENOMIC DNA]</scope>
    <source>
        <strain evidence="2 3">B4135</strain>
    </source>
</reference>
<evidence type="ECO:0000256" key="1">
    <source>
        <dbReference type="SAM" id="MobiDB-lite"/>
    </source>
</evidence>
<evidence type="ECO:0000313" key="2">
    <source>
        <dbReference type="EMBL" id="KYD13284.1"/>
    </source>
</evidence>
<organism evidence="2 3">
    <name type="scientific">Caldibacillus debilis</name>
    <dbReference type="NCBI Taxonomy" id="301148"/>
    <lineage>
        <taxon>Bacteria</taxon>
        <taxon>Bacillati</taxon>
        <taxon>Bacillota</taxon>
        <taxon>Bacilli</taxon>
        <taxon>Bacillales</taxon>
        <taxon>Bacillaceae</taxon>
        <taxon>Caldibacillus</taxon>
    </lineage>
</organism>
<proteinExistence type="predicted"/>
<dbReference type="EMBL" id="LQYT01000082">
    <property type="protein sequence ID" value="KYD13284.1"/>
    <property type="molecule type" value="Genomic_DNA"/>
</dbReference>
<dbReference type="Proteomes" id="UP000075683">
    <property type="component" value="Unassembled WGS sequence"/>
</dbReference>
<feature type="compositionally biased region" description="Basic residues" evidence="1">
    <location>
        <begin position="45"/>
        <end position="54"/>
    </location>
</feature>
<comment type="caution">
    <text evidence="2">The sequence shown here is derived from an EMBL/GenBank/DDBJ whole genome shotgun (WGS) entry which is preliminary data.</text>
</comment>
<dbReference type="AlphaFoldDB" id="A0A150LM00"/>
<name>A0A150LM00_9BACI</name>
<sequence>MLVQKPLIPSVIRATVPSSWAKTGMAARRIPPGSPPHFPADGGFRKRRQAKRPLLRGPDSARAGSRIPP</sequence>